<name>A0A078FXL2_BRANA</name>
<protein>
    <submittedName>
        <fullName evidence="1">(rape) hypothetical protein</fullName>
    </submittedName>
    <submittedName>
        <fullName evidence="2">BnaC06g00210D protein</fullName>
    </submittedName>
</protein>
<dbReference type="Proteomes" id="UP000028999">
    <property type="component" value="Unassembled WGS sequence"/>
</dbReference>
<sequence>MFSPRGYYSDMSKTGGDFTSSGVHVSVWRLPETGVLLRFQIYEDGSGFPLPRGLSVFSAVLRLSVVVVVFVAG</sequence>
<accession>A0A078FXL2</accession>
<evidence type="ECO:0000313" key="3">
    <source>
        <dbReference type="Proteomes" id="UP000028999"/>
    </source>
</evidence>
<reference evidence="1" key="3">
    <citation type="submission" date="2021-01" db="EMBL/GenBank/DDBJ databases">
        <authorList>
            <consortium name="Genoscope - CEA"/>
            <person name="William W."/>
        </authorList>
    </citation>
    <scope>NUCLEOTIDE SEQUENCE</scope>
</reference>
<keyword evidence="3" id="KW-1185">Reference proteome</keyword>
<dbReference type="PaxDb" id="3708-A0A078FXL2"/>
<evidence type="ECO:0000313" key="2">
    <source>
        <dbReference type="EMBL" id="CDY17088.1"/>
    </source>
</evidence>
<reference evidence="2 3" key="1">
    <citation type="journal article" date="2014" name="Science">
        <title>Plant genetics. Early allopolyploid evolution in the post-Neolithic Brassica napus oilseed genome.</title>
        <authorList>
            <person name="Chalhoub B."/>
            <person name="Denoeud F."/>
            <person name="Liu S."/>
            <person name="Parkin I.A."/>
            <person name="Tang H."/>
            <person name="Wang X."/>
            <person name="Chiquet J."/>
            <person name="Belcram H."/>
            <person name="Tong C."/>
            <person name="Samans B."/>
            <person name="Correa M."/>
            <person name="Da Silva C."/>
            <person name="Just J."/>
            <person name="Falentin C."/>
            <person name="Koh C.S."/>
            <person name="Le Clainche I."/>
            <person name="Bernard M."/>
            <person name="Bento P."/>
            <person name="Noel B."/>
            <person name="Labadie K."/>
            <person name="Alberti A."/>
            <person name="Charles M."/>
            <person name="Arnaud D."/>
            <person name="Guo H."/>
            <person name="Daviaud C."/>
            <person name="Alamery S."/>
            <person name="Jabbari K."/>
            <person name="Zhao M."/>
            <person name="Edger P.P."/>
            <person name="Chelaifa H."/>
            <person name="Tack D."/>
            <person name="Lassalle G."/>
            <person name="Mestiri I."/>
            <person name="Schnel N."/>
            <person name="Le Paslier M.C."/>
            <person name="Fan G."/>
            <person name="Renault V."/>
            <person name="Bayer P.E."/>
            <person name="Golicz A.A."/>
            <person name="Manoli S."/>
            <person name="Lee T.H."/>
            <person name="Thi V.H."/>
            <person name="Chalabi S."/>
            <person name="Hu Q."/>
            <person name="Fan C."/>
            <person name="Tollenaere R."/>
            <person name="Lu Y."/>
            <person name="Battail C."/>
            <person name="Shen J."/>
            <person name="Sidebottom C.H."/>
            <person name="Wang X."/>
            <person name="Canaguier A."/>
            <person name="Chauveau A."/>
            <person name="Berard A."/>
            <person name="Deniot G."/>
            <person name="Guan M."/>
            <person name="Liu Z."/>
            <person name="Sun F."/>
            <person name="Lim Y.P."/>
            <person name="Lyons E."/>
            <person name="Town C.D."/>
            <person name="Bancroft I."/>
            <person name="Wang X."/>
            <person name="Meng J."/>
            <person name="Ma J."/>
            <person name="Pires J.C."/>
            <person name="King G.J."/>
            <person name="Brunel D."/>
            <person name="Delourme R."/>
            <person name="Renard M."/>
            <person name="Aury J.M."/>
            <person name="Adams K.L."/>
            <person name="Batley J."/>
            <person name="Snowdon R.J."/>
            <person name="Tost J."/>
            <person name="Edwards D."/>
            <person name="Zhou Y."/>
            <person name="Hua W."/>
            <person name="Sharpe A.G."/>
            <person name="Paterson A.H."/>
            <person name="Guan C."/>
            <person name="Wincker P."/>
        </authorList>
    </citation>
    <scope>NUCLEOTIDE SEQUENCE [LARGE SCALE GENOMIC DNA]</scope>
    <source>
        <strain evidence="3">cv. Darmor-bzh</strain>
    </source>
</reference>
<reference evidence="2" key="2">
    <citation type="submission" date="2014-06" db="EMBL/GenBank/DDBJ databases">
        <authorList>
            <person name="Genoscope - CEA"/>
        </authorList>
    </citation>
    <scope>NUCLEOTIDE SEQUENCE</scope>
</reference>
<organism evidence="2 3">
    <name type="scientific">Brassica napus</name>
    <name type="common">Rape</name>
    <dbReference type="NCBI Taxonomy" id="3708"/>
    <lineage>
        <taxon>Eukaryota</taxon>
        <taxon>Viridiplantae</taxon>
        <taxon>Streptophyta</taxon>
        <taxon>Embryophyta</taxon>
        <taxon>Tracheophyta</taxon>
        <taxon>Spermatophyta</taxon>
        <taxon>Magnoliopsida</taxon>
        <taxon>eudicotyledons</taxon>
        <taxon>Gunneridae</taxon>
        <taxon>Pentapetalae</taxon>
        <taxon>rosids</taxon>
        <taxon>malvids</taxon>
        <taxon>Brassicales</taxon>
        <taxon>Brassicaceae</taxon>
        <taxon>Brassiceae</taxon>
        <taxon>Brassica</taxon>
    </lineage>
</organism>
<gene>
    <name evidence="2" type="primary">BnaC06g00210D</name>
    <name evidence="1" type="ORF">DARMORV10_C06P01760.1</name>
    <name evidence="2" type="ORF">GSBRNA2T00095103001</name>
</gene>
<dbReference type="AlphaFoldDB" id="A0A078FXL2"/>
<dbReference type="EMBL" id="HG994370">
    <property type="protein sequence ID" value="CAF2053984.1"/>
    <property type="molecule type" value="Genomic_DNA"/>
</dbReference>
<dbReference type="Proteomes" id="UP001295469">
    <property type="component" value="Chromosome C06"/>
</dbReference>
<dbReference type="Gramene" id="CDY17088">
    <property type="protein sequence ID" value="CDY17088"/>
    <property type="gene ID" value="GSBRNA2T00095103001"/>
</dbReference>
<proteinExistence type="predicted"/>
<dbReference type="EMBL" id="LK032070">
    <property type="protein sequence ID" value="CDY17088.1"/>
    <property type="molecule type" value="Genomic_DNA"/>
</dbReference>
<evidence type="ECO:0000313" key="1">
    <source>
        <dbReference type="EMBL" id="CAF2053984.1"/>
    </source>
</evidence>